<evidence type="ECO:0000313" key="2">
    <source>
        <dbReference type="EMBL" id="MCS0596608.1"/>
    </source>
</evidence>
<protein>
    <recommendedName>
        <fullName evidence="4">PEP-CTERM sorting domain-containing protein</fullName>
    </recommendedName>
</protein>
<name>A0ABT2AK91_9BURK</name>
<accession>A0ABT2AK91</accession>
<feature type="signal peptide" evidence="1">
    <location>
        <begin position="1"/>
        <end position="22"/>
    </location>
</feature>
<organism evidence="2 3">
    <name type="scientific">Massilia agri</name>
    <dbReference type="NCBI Taxonomy" id="1886785"/>
    <lineage>
        <taxon>Bacteria</taxon>
        <taxon>Pseudomonadati</taxon>
        <taxon>Pseudomonadota</taxon>
        <taxon>Betaproteobacteria</taxon>
        <taxon>Burkholderiales</taxon>
        <taxon>Oxalobacteraceae</taxon>
        <taxon>Telluria group</taxon>
        <taxon>Massilia</taxon>
    </lineage>
</organism>
<evidence type="ECO:0000256" key="1">
    <source>
        <dbReference type="SAM" id="SignalP"/>
    </source>
</evidence>
<evidence type="ECO:0008006" key="4">
    <source>
        <dbReference type="Google" id="ProtNLM"/>
    </source>
</evidence>
<keyword evidence="3" id="KW-1185">Reference proteome</keyword>
<keyword evidence="1" id="KW-0732">Signal</keyword>
<dbReference type="RefSeq" id="WP_258827644.1">
    <property type="nucleotide sequence ID" value="NZ_JANUHA010000005.1"/>
</dbReference>
<evidence type="ECO:0000313" key="3">
    <source>
        <dbReference type="Proteomes" id="UP001206572"/>
    </source>
</evidence>
<reference evidence="2 3" key="1">
    <citation type="submission" date="2022-08" db="EMBL/GenBank/DDBJ databases">
        <title>Reclassification of Massilia species as members of the genera Telluria, Duganella, Pseudoduganella, Mokoshia gen. nov. and Zemynaea gen. nov. using orthogonal and non-orthogonal genome-based approaches.</title>
        <authorList>
            <person name="Bowman J.P."/>
        </authorList>
    </citation>
    <scope>NUCLEOTIDE SEQUENCE [LARGE SCALE GENOMIC DNA]</scope>
    <source>
        <strain evidence="2 3">JCM 31661</strain>
    </source>
</reference>
<gene>
    <name evidence="2" type="ORF">NX780_09615</name>
</gene>
<feature type="chain" id="PRO_5046781295" description="PEP-CTERM sorting domain-containing protein" evidence="1">
    <location>
        <begin position="23"/>
        <end position="192"/>
    </location>
</feature>
<dbReference type="EMBL" id="JANUHA010000005">
    <property type="protein sequence ID" value="MCS0596608.1"/>
    <property type="molecule type" value="Genomic_DNA"/>
</dbReference>
<dbReference type="Proteomes" id="UP001206572">
    <property type="component" value="Unassembled WGS sequence"/>
</dbReference>
<sequence length="192" mass="21139">MWKQTLAGLGLSLITLAPAAQAETFWEFSYTGFETGGVFDPRRELGGFFVGEDLDGDGVVVQGELSRFYLDSLEFDVREFSYCGGGGFYCEVSDFRYSLDGELYFKAEWLYTDEAARSTFYVTAGDKMEGGGYVGNGESNWTVWRWTDQTRFTISPPPVPEPGQATMAAGGLLVLGAWGAARRRARPAVSYA</sequence>
<comment type="caution">
    <text evidence="2">The sequence shown here is derived from an EMBL/GenBank/DDBJ whole genome shotgun (WGS) entry which is preliminary data.</text>
</comment>
<proteinExistence type="predicted"/>